<comment type="similarity">
    <text evidence="3">Belongs to the glycosyl hydrolase 3 family.</text>
</comment>
<dbReference type="PRINTS" id="PR00133">
    <property type="entry name" value="GLHYDRLASE3"/>
</dbReference>
<feature type="region of interest" description="Disordered" evidence="10">
    <location>
        <begin position="25"/>
        <end position="59"/>
    </location>
</feature>
<evidence type="ECO:0000256" key="6">
    <source>
        <dbReference type="ARBA" id="ARBA00022764"/>
    </source>
</evidence>
<protein>
    <recommendedName>
        <fullName evidence="9">Periplasmic beta-glucosidase</fullName>
        <ecNumber evidence="4">3.2.1.21</ecNumber>
    </recommendedName>
</protein>
<keyword evidence="7 13" id="KW-0378">Hydrolase</keyword>
<dbReference type="GO" id="GO:0008422">
    <property type="term" value="F:beta-glucosidase activity"/>
    <property type="evidence" value="ECO:0007669"/>
    <property type="project" value="UniProtKB-EC"/>
</dbReference>
<gene>
    <name evidence="13" type="primary">bglX</name>
    <name evidence="13" type="ORF">HHL22_00195</name>
</gene>
<dbReference type="AlphaFoldDB" id="A0A7Y0AAP6"/>
<dbReference type="Proteomes" id="UP000559626">
    <property type="component" value="Unassembled WGS sequence"/>
</dbReference>
<evidence type="ECO:0000256" key="5">
    <source>
        <dbReference type="ARBA" id="ARBA00022729"/>
    </source>
</evidence>
<dbReference type="Pfam" id="PF14310">
    <property type="entry name" value="Fn3-like"/>
    <property type="match status" value="1"/>
</dbReference>
<name>A0A7Y0AAP6_9BACT</name>
<dbReference type="InterPro" id="IPR026891">
    <property type="entry name" value="Fn3-like"/>
</dbReference>
<proteinExistence type="inferred from homology"/>
<dbReference type="SUPFAM" id="SSF51445">
    <property type="entry name" value="(Trans)glycosidases"/>
    <property type="match status" value="1"/>
</dbReference>
<dbReference type="EC" id="3.2.1.21" evidence="4"/>
<sequence>MKHRPTLTKAALLLALGLAGQRAAAQARPAKSRSASAQPRSAAAPAGAPANTPLPPPDAKMQAFVSDLLGKMTPEEKIGQLNLVSVGFTITGPVVSQGVDENIKKGLVGGVLNTFTPVAARKLQEMAVTQSRLHIPLILGFDVIHGHRTIFPVPLGLAATWDLPAIERSAHIAGQEAAADGINWVYSPMVDIARDPRWGRVMEGAGEDPYLGSQIARAMVHGYQGPTNDMTKNDNVMACLKHFALYGAAEAGRDYNTVDMSRQRMYNEYLPPYKAAVEAGVGSVMSSFNDVNGIPATANKWLMTDLLRKQWGFRGFVATDYTAINELEAHGLGDDKKVSELALNAGIDMDMVGEIFLKNLAQNIKEGTVKQADVDQACRRILEAKYRLGLFQDPYRGVSEARAKQVLMQPAFVQAARDIARRSLVLLKNDNQTLPLKNTANIAVVGPLADRPLDMIGSWSGAGDGKQAISILQGIKNVGGSTIRVSYAHGANVTEDDQLIKRLNENGAQLDTDARSADEQIAEAVRNAQAAEVVVAVVGESEGMTGEAASRADIGLPGRQLDLLKALKATGKPLVVVLCNGRPLTLPWENDNASAILETWFGGSQAGNAVADVLFGIYNPSGKLTMTFPRAVGQVPIYYNHKSTGRPYQGVLLDKYKSRYLDIPNDPLYPFGYGLSYSKFTYSKPTVSATSIGMGQGLDVQVTVQNAGQRDGEEVVQLYLRDVVGSSTRPVQELKGFQKILLKAGESRQVTFHVYPDDLKFYNDDLQFVAEPGEFQVMTGGNSRDVQMASFTLTK</sequence>
<keyword evidence="5 11" id="KW-0732">Signal</keyword>
<feature type="domain" description="Fibronectin type III-like" evidence="12">
    <location>
        <begin position="714"/>
        <end position="783"/>
    </location>
</feature>
<dbReference type="GO" id="GO:0042597">
    <property type="term" value="C:periplasmic space"/>
    <property type="evidence" value="ECO:0007669"/>
    <property type="project" value="UniProtKB-SubCell"/>
</dbReference>
<evidence type="ECO:0000256" key="2">
    <source>
        <dbReference type="ARBA" id="ARBA00004418"/>
    </source>
</evidence>
<evidence type="ECO:0000259" key="12">
    <source>
        <dbReference type="SMART" id="SM01217"/>
    </source>
</evidence>
<dbReference type="SUPFAM" id="SSF52279">
    <property type="entry name" value="Beta-D-glucan exohydrolase, C-terminal domain"/>
    <property type="match status" value="1"/>
</dbReference>
<feature type="chain" id="PRO_5030761061" description="Periplasmic beta-glucosidase" evidence="11">
    <location>
        <begin position="25"/>
        <end position="795"/>
    </location>
</feature>
<reference evidence="13 14" key="1">
    <citation type="submission" date="2020-04" db="EMBL/GenBank/DDBJ databases">
        <title>Hymenobacter polaris sp. nov., isolated from Arctic soil.</title>
        <authorList>
            <person name="Dahal R.H."/>
        </authorList>
    </citation>
    <scope>NUCLEOTIDE SEQUENCE [LARGE SCALE GENOMIC DNA]</scope>
    <source>
        <strain evidence="13 14">RP-2-7</strain>
    </source>
</reference>
<comment type="subcellular location">
    <subcellularLocation>
        <location evidence="2">Periplasm</location>
    </subcellularLocation>
</comment>
<dbReference type="InterPro" id="IPR013783">
    <property type="entry name" value="Ig-like_fold"/>
</dbReference>
<dbReference type="InterPro" id="IPR017853">
    <property type="entry name" value="GH"/>
</dbReference>
<evidence type="ECO:0000256" key="4">
    <source>
        <dbReference type="ARBA" id="ARBA00012744"/>
    </source>
</evidence>
<dbReference type="PANTHER" id="PTHR30620:SF16">
    <property type="entry name" value="LYSOSOMAL BETA GLUCOSIDASE"/>
    <property type="match status" value="1"/>
</dbReference>
<dbReference type="Pfam" id="PF01915">
    <property type="entry name" value="Glyco_hydro_3_C"/>
    <property type="match status" value="1"/>
</dbReference>
<keyword evidence="14" id="KW-1185">Reference proteome</keyword>
<organism evidence="13 14">
    <name type="scientific">Hymenobacter polaris</name>
    <dbReference type="NCBI Taxonomy" id="2682546"/>
    <lineage>
        <taxon>Bacteria</taxon>
        <taxon>Pseudomonadati</taxon>
        <taxon>Bacteroidota</taxon>
        <taxon>Cytophagia</taxon>
        <taxon>Cytophagales</taxon>
        <taxon>Hymenobacteraceae</taxon>
        <taxon>Hymenobacter</taxon>
    </lineage>
</organism>
<dbReference type="Pfam" id="PF00933">
    <property type="entry name" value="Glyco_hydro_3"/>
    <property type="match status" value="1"/>
</dbReference>
<evidence type="ECO:0000256" key="3">
    <source>
        <dbReference type="ARBA" id="ARBA00005336"/>
    </source>
</evidence>
<dbReference type="InterPro" id="IPR001764">
    <property type="entry name" value="Glyco_hydro_3_N"/>
</dbReference>
<dbReference type="NCBIfam" id="NF011678">
    <property type="entry name" value="PRK15098.1"/>
    <property type="match status" value="1"/>
</dbReference>
<dbReference type="GO" id="GO:0009251">
    <property type="term" value="P:glucan catabolic process"/>
    <property type="evidence" value="ECO:0007669"/>
    <property type="project" value="TreeGrafter"/>
</dbReference>
<evidence type="ECO:0000256" key="11">
    <source>
        <dbReference type="SAM" id="SignalP"/>
    </source>
</evidence>
<dbReference type="InterPro" id="IPR051915">
    <property type="entry name" value="Cellulose_Degrad_GH3"/>
</dbReference>
<evidence type="ECO:0000313" key="13">
    <source>
        <dbReference type="EMBL" id="NML63620.1"/>
    </source>
</evidence>
<dbReference type="FunFam" id="3.40.50.1700:FF:000004">
    <property type="entry name" value="Periplasmic beta-glucosidase"/>
    <property type="match status" value="1"/>
</dbReference>
<dbReference type="Gene3D" id="2.60.40.10">
    <property type="entry name" value="Immunoglobulins"/>
    <property type="match status" value="1"/>
</dbReference>
<evidence type="ECO:0000256" key="9">
    <source>
        <dbReference type="ARBA" id="ARBA00067498"/>
    </source>
</evidence>
<feature type="signal peptide" evidence="11">
    <location>
        <begin position="1"/>
        <end position="24"/>
    </location>
</feature>
<keyword evidence="8 13" id="KW-0326">Glycosidase</keyword>
<evidence type="ECO:0000256" key="1">
    <source>
        <dbReference type="ARBA" id="ARBA00000448"/>
    </source>
</evidence>
<evidence type="ECO:0000256" key="10">
    <source>
        <dbReference type="SAM" id="MobiDB-lite"/>
    </source>
</evidence>
<dbReference type="PANTHER" id="PTHR30620">
    <property type="entry name" value="PERIPLASMIC BETA-GLUCOSIDASE-RELATED"/>
    <property type="match status" value="1"/>
</dbReference>
<dbReference type="InterPro" id="IPR036881">
    <property type="entry name" value="Glyco_hydro_3_C_sf"/>
</dbReference>
<evidence type="ECO:0000256" key="7">
    <source>
        <dbReference type="ARBA" id="ARBA00022801"/>
    </source>
</evidence>
<dbReference type="InterPro" id="IPR036962">
    <property type="entry name" value="Glyco_hydro_3_N_sf"/>
</dbReference>
<dbReference type="FunFam" id="3.20.20.300:FF:000005">
    <property type="entry name" value="Periplasmic beta-glucosidase"/>
    <property type="match status" value="1"/>
</dbReference>
<comment type="caution">
    <text evidence="13">The sequence shown here is derived from an EMBL/GenBank/DDBJ whole genome shotgun (WGS) entry which is preliminary data.</text>
</comment>
<evidence type="ECO:0000313" key="14">
    <source>
        <dbReference type="Proteomes" id="UP000559626"/>
    </source>
</evidence>
<dbReference type="SMART" id="SM01217">
    <property type="entry name" value="Fn3_like"/>
    <property type="match status" value="1"/>
</dbReference>
<comment type="catalytic activity">
    <reaction evidence="1">
        <text>Hydrolysis of terminal, non-reducing beta-D-glucosyl residues with release of beta-D-glucose.</text>
        <dbReference type="EC" id="3.2.1.21"/>
    </reaction>
</comment>
<dbReference type="EMBL" id="JABBGH010000001">
    <property type="protein sequence ID" value="NML63620.1"/>
    <property type="molecule type" value="Genomic_DNA"/>
</dbReference>
<dbReference type="FunFam" id="2.60.40.10:FF:000495">
    <property type="entry name" value="Periplasmic beta-glucosidase"/>
    <property type="match status" value="1"/>
</dbReference>
<evidence type="ECO:0000256" key="8">
    <source>
        <dbReference type="ARBA" id="ARBA00023295"/>
    </source>
</evidence>
<dbReference type="InterPro" id="IPR002772">
    <property type="entry name" value="Glyco_hydro_3_C"/>
</dbReference>
<dbReference type="RefSeq" id="WP_169528966.1">
    <property type="nucleotide sequence ID" value="NZ_JABBGH010000001.1"/>
</dbReference>
<feature type="compositionally biased region" description="Low complexity" evidence="10">
    <location>
        <begin position="25"/>
        <end position="51"/>
    </location>
</feature>
<keyword evidence="6" id="KW-0574">Periplasm</keyword>
<dbReference type="Gene3D" id="3.20.20.300">
    <property type="entry name" value="Glycoside hydrolase, family 3, N-terminal domain"/>
    <property type="match status" value="1"/>
</dbReference>
<accession>A0A7Y0AAP6</accession>
<dbReference type="Gene3D" id="3.40.50.1700">
    <property type="entry name" value="Glycoside hydrolase family 3 C-terminal domain"/>
    <property type="match status" value="1"/>
</dbReference>